<comment type="similarity">
    <text evidence="1">Belongs to the STIG1 family.</text>
</comment>
<protein>
    <recommendedName>
        <fullName evidence="6">Stigma-specific STIG1-like protein 1</fullName>
    </recommendedName>
</protein>
<evidence type="ECO:0000256" key="3">
    <source>
        <dbReference type="SAM" id="MobiDB-lite"/>
    </source>
</evidence>
<gene>
    <name evidence="4" type="ORF">KC19_6G177100</name>
</gene>
<dbReference type="Proteomes" id="UP000822688">
    <property type="component" value="Chromosome 6"/>
</dbReference>
<sequence>MIQSCCCVTLMLPSFLQRGPYPHSLPSRAVAQSSCPSIFTLRSIGSDDAGSIMDARSARVAVLVLLGSALVGLCLPHDVLPPVTGRYSQPSFKALDPSRDVESGDSKAGFHNVSPSSIRSTARRNSDGKVSVRTVALKHVDVGGGGPEDPGEDDHQKLESFESDADVVASWRESTDTRARMSMSGDGEADIVHRIGKRMMVMHRSERSLRTSKPYPCSLPVGTCQGSLTVACCGSSCADVATNRNHCGRCGHLCKSDRACCNGKCRRLATDERNCGRCGLRCARGTKCLFGLCGY</sequence>
<organism evidence="4 5">
    <name type="scientific">Ceratodon purpureus</name>
    <name type="common">Fire moss</name>
    <name type="synonym">Dicranum purpureum</name>
    <dbReference type="NCBI Taxonomy" id="3225"/>
    <lineage>
        <taxon>Eukaryota</taxon>
        <taxon>Viridiplantae</taxon>
        <taxon>Streptophyta</taxon>
        <taxon>Embryophyta</taxon>
        <taxon>Bryophyta</taxon>
        <taxon>Bryophytina</taxon>
        <taxon>Bryopsida</taxon>
        <taxon>Dicranidae</taxon>
        <taxon>Pseudoditrichales</taxon>
        <taxon>Ditrichaceae</taxon>
        <taxon>Ceratodon</taxon>
    </lineage>
</organism>
<accession>A0A8T0HIM7</accession>
<keyword evidence="5" id="KW-1185">Reference proteome</keyword>
<dbReference type="PANTHER" id="PTHR33227">
    <property type="entry name" value="STIGMA-SPECIFIC STIG1-LIKE PROTEIN 3"/>
    <property type="match status" value="1"/>
</dbReference>
<dbReference type="Pfam" id="PF04885">
    <property type="entry name" value="Stig1"/>
    <property type="match status" value="1"/>
</dbReference>
<feature type="compositionally biased region" description="Basic and acidic residues" evidence="3">
    <location>
        <begin position="96"/>
        <end position="105"/>
    </location>
</feature>
<evidence type="ECO:0000313" key="5">
    <source>
        <dbReference type="Proteomes" id="UP000822688"/>
    </source>
</evidence>
<keyword evidence="2" id="KW-0732">Signal</keyword>
<evidence type="ECO:0000256" key="1">
    <source>
        <dbReference type="ARBA" id="ARBA00006010"/>
    </source>
</evidence>
<comment type="caution">
    <text evidence="4">The sequence shown here is derived from an EMBL/GenBank/DDBJ whole genome shotgun (WGS) entry which is preliminary data.</text>
</comment>
<evidence type="ECO:0008006" key="6">
    <source>
        <dbReference type="Google" id="ProtNLM"/>
    </source>
</evidence>
<evidence type="ECO:0000256" key="2">
    <source>
        <dbReference type="ARBA" id="ARBA00022729"/>
    </source>
</evidence>
<dbReference type="AlphaFoldDB" id="A0A8T0HIM7"/>
<proteinExistence type="inferred from homology"/>
<dbReference type="EMBL" id="CM026427">
    <property type="protein sequence ID" value="KAG0570644.1"/>
    <property type="molecule type" value="Genomic_DNA"/>
</dbReference>
<evidence type="ECO:0000313" key="4">
    <source>
        <dbReference type="EMBL" id="KAG0570644.1"/>
    </source>
</evidence>
<dbReference type="PANTHER" id="PTHR33227:SF48">
    <property type="entry name" value="STIGMA-SPECIFIC STIG1-LIKE PROTEIN 4"/>
    <property type="match status" value="1"/>
</dbReference>
<feature type="region of interest" description="Disordered" evidence="3">
    <location>
        <begin position="90"/>
        <end position="130"/>
    </location>
</feature>
<dbReference type="InterPro" id="IPR006969">
    <property type="entry name" value="Stig-like"/>
</dbReference>
<reference evidence="4 5" key="1">
    <citation type="submission" date="2020-06" db="EMBL/GenBank/DDBJ databases">
        <title>WGS assembly of Ceratodon purpureus strain R40.</title>
        <authorList>
            <person name="Carey S.B."/>
            <person name="Jenkins J."/>
            <person name="Shu S."/>
            <person name="Lovell J.T."/>
            <person name="Sreedasyam A."/>
            <person name="Maumus F."/>
            <person name="Tiley G.P."/>
            <person name="Fernandez-Pozo N."/>
            <person name="Barry K."/>
            <person name="Chen C."/>
            <person name="Wang M."/>
            <person name="Lipzen A."/>
            <person name="Daum C."/>
            <person name="Saski C.A."/>
            <person name="Payton A.C."/>
            <person name="Mcbreen J.C."/>
            <person name="Conrad R.E."/>
            <person name="Kollar L.M."/>
            <person name="Olsson S."/>
            <person name="Huttunen S."/>
            <person name="Landis J.B."/>
            <person name="Wickett N.J."/>
            <person name="Johnson M.G."/>
            <person name="Rensing S.A."/>
            <person name="Grimwood J."/>
            <person name="Schmutz J."/>
            <person name="Mcdaniel S.F."/>
        </authorList>
    </citation>
    <scope>NUCLEOTIDE SEQUENCE [LARGE SCALE GENOMIC DNA]</scope>
    <source>
        <strain evidence="4 5">R40</strain>
    </source>
</reference>
<name>A0A8T0HIM7_CERPU</name>